<keyword evidence="2" id="KW-0472">Membrane</keyword>
<keyword evidence="3" id="KW-0564">Palmitate</keyword>
<organism evidence="7 8">
    <name type="scientific">Pseudoxanthomonas japonensis</name>
    <dbReference type="NCBI Taxonomy" id="69284"/>
    <lineage>
        <taxon>Bacteria</taxon>
        <taxon>Pseudomonadati</taxon>
        <taxon>Pseudomonadota</taxon>
        <taxon>Gammaproteobacteria</taxon>
        <taxon>Lysobacterales</taxon>
        <taxon>Lysobacteraceae</taxon>
        <taxon>Pseudoxanthomonas</taxon>
    </lineage>
</organism>
<dbReference type="PANTHER" id="PTHR37549">
    <property type="entry name" value="LIPOPROTEIN LPRI"/>
    <property type="match status" value="1"/>
</dbReference>
<dbReference type="SUPFAM" id="SSF141488">
    <property type="entry name" value="YdhA-like"/>
    <property type="match status" value="1"/>
</dbReference>
<feature type="chain" id="PRO_5046299892" description="C-type lysozyme inhibitor domain-containing protein" evidence="5">
    <location>
        <begin position="23"/>
        <end position="218"/>
    </location>
</feature>
<dbReference type="InterPro" id="IPR036328">
    <property type="entry name" value="MliC_sf"/>
</dbReference>
<evidence type="ECO:0000256" key="3">
    <source>
        <dbReference type="ARBA" id="ARBA00023139"/>
    </source>
</evidence>
<accession>A0ABQ6ZLY6</accession>
<evidence type="ECO:0000313" key="7">
    <source>
        <dbReference type="EMBL" id="KAF1727328.1"/>
    </source>
</evidence>
<feature type="signal peptide" evidence="5">
    <location>
        <begin position="1"/>
        <end position="22"/>
    </location>
</feature>
<evidence type="ECO:0000256" key="1">
    <source>
        <dbReference type="ARBA" id="ARBA00022729"/>
    </source>
</evidence>
<evidence type="ECO:0000256" key="4">
    <source>
        <dbReference type="ARBA" id="ARBA00023288"/>
    </source>
</evidence>
<evidence type="ECO:0000256" key="2">
    <source>
        <dbReference type="ARBA" id="ARBA00023136"/>
    </source>
</evidence>
<keyword evidence="1 5" id="KW-0732">Signal</keyword>
<dbReference type="Gene3D" id="2.40.128.200">
    <property type="match status" value="1"/>
</dbReference>
<proteinExistence type="predicted"/>
<comment type="caution">
    <text evidence="7">The sequence shown here is derived from an EMBL/GenBank/DDBJ whole genome shotgun (WGS) entry which is preliminary data.</text>
</comment>
<dbReference type="PROSITE" id="PS51257">
    <property type="entry name" value="PROKAR_LIPOPROTEIN"/>
    <property type="match status" value="1"/>
</dbReference>
<keyword evidence="8" id="KW-1185">Reference proteome</keyword>
<dbReference type="RefSeq" id="WP_162335939.1">
    <property type="nucleotide sequence ID" value="NZ_JBHSRQ010000007.1"/>
</dbReference>
<name>A0ABQ6ZLY6_9GAMM</name>
<dbReference type="Proteomes" id="UP000781710">
    <property type="component" value="Unassembled WGS sequence"/>
</dbReference>
<evidence type="ECO:0000256" key="5">
    <source>
        <dbReference type="SAM" id="SignalP"/>
    </source>
</evidence>
<dbReference type="EMBL" id="PDWW01000001">
    <property type="protein sequence ID" value="KAF1727328.1"/>
    <property type="molecule type" value="Genomic_DNA"/>
</dbReference>
<reference evidence="7 8" key="1">
    <citation type="submission" date="2017-10" db="EMBL/GenBank/DDBJ databases">
        <title>Whole genome sequencing of members of genus Pseudoxanthomonas.</title>
        <authorList>
            <person name="Kumar S."/>
            <person name="Bansal K."/>
            <person name="Kaur A."/>
            <person name="Patil P."/>
            <person name="Sharma S."/>
            <person name="Patil P.B."/>
        </authorList>
    </citation>
    <scope>NUCLEOTIDE SEQUENCE [LARGE SCALE GENOMIC DNA]</scope>
    <source>
        <strain evidence="7 8">DSM 17109</strain>
    </source>
</reference>
<dbReference type="InterPro" id="IPR052755">
    <property type="entry name" value="Lysozyme_Inhibitor_LprI"/>
</dbReference>
<evidence type="ECO:0000259" key="6">
    <source>
        <dbReference type="Pfam" id="PF09864"/>
    </source>
</evidence>
<feature type="domain" description="C-type lysozyme inhibitor" evidence="6">
    <location>
        <begin position="145"/>
        <end position="211"/>
    </location>
</feature>
<keyword evidence="4" id="KW-0449">Lipoprotein</keyword>
<protein>
    <recommendedName>
        <fullName evidence="6">C-type lysozyme inhibitor domain-containing protein</fullName>
    </recommendedName>
</protein>
<sequence length="218" mass="22973">MKALLSCIALLLLAGCKPEAVAPAATVPGPADTGAAATAVPAGQADAATTAAVVPPSFDCARAASEAEKLVCRDAELAALDRQLAARYAEAKDADPAVQRGWAKGRDECWKQQDLRLCVLDAYRTRLVELAIAASGAAVPKPVAFRCSNNREPFTMTYYNDIDPQAAVMMLGNDQAIVFPQPAASGAKYGRVGVEYWEHQGEASVDFFGNKLSCTPVK</sequence>
<evidence type="ECO:0000313" key="8">
    <source>
        <dbReference type="Proteomes" id="UP000781710"/>
    </source>
</evidence>
<dbReference type="InterPro" id="IPR018660">
    <property type="entry name" value="MliC"/>
</dbReference>
<gene>
    <name evidence="7" type="ORF">CSC78_00440</name>
</gene>
<dbReference type="PANTHER" id="PTHR37549:SF1">
    <property type="entry name" value="LIPOPROTEIN LPRI"/>
    <property type="match status" value="1"/>
</dbReference>
<dbReference type="Pfam" id="PF09864">
    <property type="entry name" value="MliC"/>
    <property type="match status" value="1"/>
</dbReference>